<evidence type="ECO:0000313" key="4">
    <source>
        <dbReference type="EMBL" id="MDO9711691.1"/>
    </source>
</evidence>
<name>A0ABT9E6C9_9PROT</name>
<keyword evidence="5" id="KW-1185">Reference proteome</keyword>
<dbReference type="InterPro" id="IPR011006">
    <property type="entry name" value="CheY-like_superfamily"/>
</dbReference>
<dbReference type="InterPro" id="IPR050595">
    <property type="entry name" value="Bact_response_regulator"/>
</dbReference>
<dbReference type="PANTHER" id="PTHR44591:SF25">
    <property type="entry name" value="CHEMOTAXIS TWO-COMPONENT RESPONSE REGULATOR"/>
    <property type="match status" value="1"/>
</dbReference>
<evidence type="ECO:0000259" key="3">
    <source>
        <dbReference type="PROSITE" id="PS50110"/>
    </source>
</evidence>
<evidence type="ECO:0000313" key="5">
    <source>
        <dbReference type="Proteomes" id="UP001243009"/>
    </source>
</evidence>
<feature type="domain" description="Response regulatory" evidence="3">
    <location>
        <begin position="4"/>
        <end position="120"/>
    </location>
</feature>
<comment type="caution">
    <text evidence="4">The sequence shown here is derived from an EMBL/GenBank/DDBJ whole genome shotgun (WGS) entry which is preliminary data.</text>
</comment>
<dbReference type="PANTHER" id="PTHR44591">
    <property type="entry name" value="STRESS RESPONSE REGULATOR PROTEIN 1"/>
    <property type="match status" value="1"/>
</dbReference>
<dbReference type="SMART" id="SM00448">
    <property type="entry name" value="REC"/>
    <property type="match status" value="1"/>
</dbReference>
<accession>A0ABT9E6C9</accession>
<gene>
    <name evidence="4" type="ORF">Q7A36_25310</name>
</gene>
<dbReference type="Gene3D" id="3.40.50.2300">
    <property type="match status" value="1"/>
</dbReference>
<organism evidence="4 5">
    <name type="scientific">Paracraurococcus lichenis</name>
    <dbReference type="NCBI Taxonomy" id="3064888"/>
    <lineage>
        <taxon>Bacteria</taxon>
        <taxon>Pseudomonadati</taxon>
        <taxon>Pseudomonadota</taxon>
        <taxon>Alphaproteobacteria</taxon>
        <taxon>Acetobacterales</taxon>
        <taxon>Roseomonadaceae</taxon>
        <taxon>Paracraurococcus</taxon>
    </lineage>
</organism>
<dbReference type="EMBL" id="JAUTWS010000033">
    <property type="protein sequence ID" value="MDO9711691.1"/>
    <property type="molecule type" value="Genomic_DNA"/>
</dbReference>
<evidence type="ECO:0000256" key="1">
    <source>
        <dbReference type="ARBA" id="ARBA00022553"/>
    </source>
</evidence>
<dbReference type="PROSITE" id="PS50110">
    <property type="entry name" value="RESPONSE_REGULATORY"/>
    <property type="match status" value="1"/>
</dbReference>
<protein>
    <submittedName>
        <fullName evidence="4">Response regulator</fullName>
    </submittedName>
</protein>
<proteinExistence type="predicted"/>
<dbReference type="InterPro" id="IPR001789">
    <property type="entry name" value="Sig_transdc_resp-reg_receiver"/>
</dbReference>
<dbReference type="Proteomes" id="UP001243009">
    <property type="component" value="Unassembled WGS sequence"/>
</dbReference>
<dbReference type="CDD" id="cd00156">
    <property type="entry name" value="REC"/>
    <property type="match status" value="1"/>
</dbReference>
<reference evidence="4 5" key="1">
    <citation type="submission" date="2023-08" db="EMBL/GenBank/DDBJ databases">
        <title>The draft genome sequence of Paracraurococcus sp. LOR1-02.</title>
        <authorList>
            <person name="Kingkaew E."/>
            <person name="Tanasupawat S."/>
        </authorList>
    </citation>
    <scope>NUCLEOTIDE SEQUENCE [LARGE SCALE GENOMIC DNA]</scope>
    <source>
        <strain evidence="4 5">LOR1-02</strain>
    </source>
</reference>
<evidence type="ECO:0000256" key="2">
    <source>
        <dbReference type="PROSITE-ProRule" id="PRU00169"/>
    </source>
</evidence>
<dbReference type="RefSeq" id="WP_305106547.1">
    <property type="nucleotide sequence ID" value="NZ_JAUTWS010000033.1"/>
</dbReference>
<dbReference type="SUPFAM" id="SSF52172">
    <property type="entry name" value="CheY-like"/>
    <property type="match status" value="1"/>
</dbReference>
<sequence>MGPAVLVVDDAATVRLYYRQILGGMGCAVEEAWNGAEGLEKALVRPPQLILLDVNMPVLDGYSTLRALRREPSLCAIPTIMITTEAGGGQAERAYAAGANLYLQKPVRPERLTNFTRVLLGMQPA</sequence>
<dbReference type="Pfam" id="PF00072">
    <property type="entry name" value="Response_reg"/>
    <property type="match status" value="1"/>
</dbReference>
<feature type="modified residue" description="4-aspartylphosphate" evidence="2">
    <location>
        <position position="53"/>
    </location>
</feature>
<keyword evidence="1 2" id="KW-0597">Phosphoprotein</keyword>